<evidence type="ECO:0000256" key="4">
    <source>
        <dbReference type="ARBA" id="ARBA00023235"/>
    </source>
</evidence>
<accession>A0A8J4V012</accession>
<dbReference type="FunFam" id="3.10.50.40:FF:000006">
    <property type="entry name" value="Peptidyl-prolyl cis-trans isomerase"/>
    <property type="match status" value="1"/>
</dbReference>
<reference evidence="8" key="1">
    <citation type="submission" date="2020-01" db="EMBL/GenBank/DDBJ databases">
        <title>Development of genomics and gene disruption for Polysphondylium violaceum indicates a role for the polyketide synthase stlB in stalk morphogenesis.</title>
        <authorList>
            <person name="Narita B."/>
            <person name="Kawabe Y."/>
            <person name="Kin K."/>
            <person name="Saito T."/>
            <person name="Gibbs R."/>
            <person name="Kuspa A."/>
            <person name="Muzny D."/>
            <person name="Queller D."/>
            <person name="Richards S."/>
            <person name="Strassman J."/>
            <person name="Sucgang R."/>
            <person name="Worley K."/>
            <person name="Schaap P."/>
        </authorList>
    </citation>
    <scope>NUCLEOTIDE SEQUENCE</scope>
    <source>
        <strain evidence="8">QSvi11</strain>
    </source>
</reference>
<dbReference type="PANTHER" id="PTHR45779">
    <property type="entry name" value="PEPTIDYLPROLYL ISOMERASE"/>
    <property type="match status" value="1"/>
</dbReference>
<dbReference type="AlphaFoldDB" id="A0A8J4V012"/>
<feature type="signal peptide" evidence="6">
    <location>
        <begin position="1"/>
        <end position="19"/>
    </location>
</feature>
<dbReference type="EC" id="5.2.1.8" evidence="2 5"/>
<name>A0A8J4V012_9MYCE</name>
<comment type="caution">
    <text evidence="8">The sequence shown here is derived from an EMBL/GenBank/DDBJ whole genome shotgun (WGS) entry which is preliminary data.</text>
</comment>
<organism evidence="8 9">
    <name type="scientific">Polysphondylium violaceum</name>
    <dbReference type="NCBI Taxonomy" id="133409"/>
    <lineage>
        <taxon>Eukaryota</taxon>
        <taxon>Amoebozoa</taxon>
        <taxon>Evosea</taxon>
        <taxon>Eumycetozoa</taxon>
        <taxon>Dictyostelia</taxon>
        <taxon>Dictyosteliales</taxon>
        <taxon>Dictyosteliaceae</taxon>
        <taxon>Polysphondylium</taxon>
    </lineage>
</organism>
<dbReference type="EMBL" id="AJWJ01000119">
    <property type="protein sequence ID" value="KAF2075000.1"/>
    <property type="molecule type" value="Genomic_DNA"/>
</dbReference>
<dbReference type="OrthoDB" id="1902587at2759"/>
<dbReference type="InterPro" id="IPR001179">
    <property type="entry name" value="PPIase_FKBP_dom"/>
</dbReference>
<proteinExistence type="predicted"/>
<dbReference type="InterPro" id="IPR044609">
    <property type="entry name" value="FKBP2/11"/>
</dbReference>
<keyword evidence="4 5" id="KW-0413">Isomerase</keyword>
<dbReference type="PANTHER" id="PTHR45779:SF7">
    <property type="entry name" value="PEPTIDYLPROLYL ISOMERASE"/>
    <property type="match status" value="1"/>
</dbReference>
<dbReference type="Proteomes" id="UP000695562">
    <property type="component" value="Unassembled WGS sequence"/>
</dbReference>
<feature type="chain" id="PRO_5035274253" description="peptidylprolyl isomerase" evidence="6">
    <location>
        <begin position="20"/>
        <end position="133"/>
    </location>
</feature>
<dbReference type="Pfam" id="PF00254">
    <property type="entry name" value="FKBP_C"/>
    <property type="match status" value="1"/>
</dbReference>
<evidence type="ECO:0000256" key="1">
    <source>
        <dbReference type="ARBA" id="ARBA00000971"/>
    </source>
</evidence>
<dbReference type="PROSITE" id="PS50059">
    <property type="entry name" value="FKBP_PPIASE"/>
    <property type="match status" value="1"/>
</dbReference>
<dbReference type="GO" id="GO:0005783">
    <property type="term" value="C:endoplasmic reticulum"/>
    <property type="evidence" value="ECO:0007669"/>
    <property type="project" value="TreeGrafter"/>
</dbReference>
<keyword evidence="3 5" id="KW-0697">Rotamase</keyword>
<comment type="catalytic activity">
    <reaction evidence="1 5">
        <text>[protein]-peptidylproline (omega=180) = [protein]-peptidylproline (omega=0)</text>
        <dbReference type="Rhea" id="RHEA:16237"/>
        <dbReference type="Rhea" id="RHEA-COMP:10747"/>
        <dbReference type="Rhea" id="RHEA-COMP:10748"/>
        <dbReference type="ChEBI" id="CHEBI:83833"/>
        <dbReference type="ChEBI" id="CHEBI:83834"/>
        <dbReference type="EC" id="5.2.1.8"/>
    </reaction>
</comment>
<gene>
    <name evidence="8" type="ORF">CYY_003696</name>
</gene>
<feature type="domain" description="PPIase FKBP-type" evidence="7">
    <location>
        <begin position="44"/>
        <end position="132"/>
    </location>
</feature>
<evidence type="ECO:0000256" key="2">
    <source>
        <dbReference type="ARBA" id="ARBA00013194"/>
    </source>
</evidence>
<evidence type="ECO:0000313" key="8">
    <source>
        <dbReference type="EMBL" id="KAF2075000.1"/>
    </source>
</evidence>
<evidence type="ECO:0000256" key="5">
    <source>
        <dbReference type="PROSITE-ProRule" id="PRU00277"/>
    </source>
</evidence>
<evidence type="ECO:0000256" key="6">
    <source>
        <dbReference type="SAM" id="SignalP"/>
    </source>
</evidence>
<keyword evidence="9" id="KW-1185">Reference proteome</keyword>
<sequence length="133" mass="14466">MKFLTILLFVSLILGLCLAAKPSDKLQIGVKFRPETCTQKTVPGDHLKIHYTGTLLNGEKFDSSVDRGTPFEFTLGEGRVIKGWDQGLLGMCVGEKRKLVIPPSMGYGAHGSPPKIPGNSHLVFETELIGITN</sequence>
<evidence type="ECO:0000256" key="3">
    <source>
        <dbReference type="ARBA" id="ARBA00023110"/>
    </source>
</evidence>
<evidence type="ECO:0000259" key="7">
    <source>
        <dbReference type="PROSITE" id="PS50059"/>
    </source>
</evidence>
<dbReference type="GO" id="GO:0003755">
    <property type="term" value="F:peptidyl-prolyl cis-trans isomerase activity"/>
    <property type="evidence" value="ECO:0007669"/>
    <property type="project" value="UniProtKB-KW"/>
</dbReference>
<dbReference type="SUPFAM" id="SSF54534">
    <property type="entry name" value="FKBP-like"/>
    <property type="match status" value="1"/>
</dbReference>
<dbReference type="InterPro" id="IPR046357">
    <property type="entry name" value="PPIase_dom_sf"/>
</dbReference>
<protein>
    <recommendedName>
        <fullName evidence="2 5">peptidylprolyl isomerase</fullName>
        <ecNumber evidence="2 5">5.2.1.8</ecNumber>
    </recommendedName>
</protein>
<dbReference type="Gene3D" id="3.10.50.40">
    <property type="match status" value="1"/>
</dbReference>
<keyword evidence="6" id="KW-0732">Signal</keyword>
<evidence type="ECO:0000313" key="9">
    <source>
        <dbReference type="Proteomes" id="UP000695562"/>
    </source>
</evidence>